<protein>
    <submittedName>
        <fullName evidence="2">(northern house mosquito) hypothetical protein</fullName>
    </submittedName>
</protein>
<name>A0A8D8BN58_CULPI</name>
<evidence type="ECO:0000256" key="1">
    <source>
        <dbReference type="SAM" id="MobiDB-lite"/>
    </source>
</evidence>
<dbReference type="EMBL" id="HBUE01083250">
    <property type="protein sequence ID" value="CAG6478502.1"/>
    <property type="molecule type" value="Transcribed_RNA"/>
</dbReference>
<reference evidence="2" key="1">
    <citation type="submission" date="2021-05" db="EMBL/GenBank/DDBJ databases">
        <authorList>
            <person name="Alioto T."/>
            <person name="Alioto T."/>
            <person name="Gomez Garrido J."/>
        </authorList>
    </citation>
    <scope>NUCLEOTIDE SEQUENCE</scope>
</reference>
<feature type="region of interest" description="Disordered" evidence="1">
    <location>
        <begin position="83"/>
        <end position="117"/>
    </location>
</feature>
<proteinExistence type="predicted"/>
<evidence type="ECO:0000313" key="2">
    <source>
        <dbReference type="EMBL" id="CAG6478502.1"/>
    </source>
</evidence>
<sequence length="155" mass="18109">MRTRLRNANPGRRSVHHRWQERLDRGNSVARRHLPQPGERHPRRPQVRRLGLHLRRNDPHRTASRVRGALLLGRDHLPRRALVRDHRWQVPARTQHHRDTPGASPPSPGTHHPAPVPRFLRILQPGHLDHSPKRFHRVQVVRSADLPRAEPPHGE</sequence>
<dbReference type="AlphaFoldDB" id="A0A8D8BN58"/>
<feature type="region of interest" description="Disordered" evidence="1">
    <location>
        <begin position="1"/>
        <end position="45"/>
    </location>
</feature>
<accession>A0A8D8BN58</accession>
<organism evidence="2">
    <name type="scientific">Culex pipiens</name>
    <name type="common">House mosquito</name>
    <dbReference type="NCBI Taxonomy" id="7175"/>
    <lineage>
        <taxon>Eukaryota</taxon>
        <taxon>Metazoa</taxon>
        <taxon>Ecdysozoa</taxon>
        <taxon>Arthropoda</taxon>
        <taxon>Hexapoda</taxon>
        <taxon>Insecta</taxon>
        <taxon>Pterygota</taxon>
        <taxon>Neoptera</taxon>
        <taxon>Endopterygota</taxon>
        <taxon>Diptera</taxon>
        <taxon>Nematocera</taxon>
        <taxon>Culicoidea</taxon>
        <taxon>Culicidae</taxon>
        <taxon>Culicinae</taxon>
        <taxon>Culicini</taxon>
        <taxon>Culex</taxon>
        <taxon>Culex</taxon>
    </lineage>
</organism>